<feature type="non-terminal residue" evidence="1">
    <location>
        <position position="23"/>
    </location>
</feature>
<name>A0A0F9DAV7_9ZZZZ</name>
<dbReference type="EMBL" id="LAZR01029700">
    <property type="protein sequence ID" value="KKL58784.1"/>
    <property type="molecule type" value="Genomic_DNA"/>
</dbReference>
<comment type="caution">
    <text evidence="1">The sequence shown here is derived from an EMBL/GenBank/DDBJ whole genome shotgun (WGS) entry which is preliminary data.</text>
</comment>
<proteinExistence type="predicted"/>
<organism evidence="1">
    <name type="scientific">marine sediment metagenome</name>
    <dbReference type="NCBI Taxonomy" id="412755"/>
    <lineage>
        <taxon>unclassified sequences</taxon>
        <taxon>metagenomes</taxon>
        <taxon>ecological metagenomes</taxon>
    </lineage>
</organism>
<sequence length="23" mass="2533">MSIKATCEACCKDGQDCYKIGKH</sequence>
<protein>
    <submittedName>
        <fullName evidence="1">Uncharacterized protein</fullName>
    </submittedName>
</protein>
<reference evidence="1" key="1">
    <citation type="journal article" date="2015" name="Nature">
        <title>Complex archaea that bridge the gap between prokaryotes and eukaryotes.</title>
        <authorList>
            <person name="Spang A."/>
            <person name="Saw J.H."/>
            <person name="Jorgensen S.L."/>
            <person name="Zaremba-Niedzwiedzka K."/>
            <person name="Martijn J."/>
            <person name="Lind A.E."/>
            <person name="van Eijk R."/>
            <person name="Schleper C."/>
            <person name="Guy L."/>
            <person name="Ettema T.J."/>
        </authorList>
    </citation>
    <scope>NUCLEOTIDE SEQUENCE</scope>
</reference>
<evidence type="ECO:0000313" key="1">
    <source>
        <dbReference type="EMBL" id="KKL58784.1"/>
    </source>
</evidence>
<dbReference type="AlphaFoldDB" id="A0A0F9DAV7"/>
<gene>
    <name evidence="1" type="ORF">LCGC14_2221860</name>
</gene>
<accession>A0A0F9DAV7</accession>